<organism evidence="2 3">
    <name type="scientific">Amphritea opalescens</name>
    <dbReference type="NCBI Taxonomy" id="2490544"/>
    <lineage>
        <taxon>Bacteria</taxon>
        <taxon>Pseudomonadati</taxon>
        <taxon>Pseudomonadota</taxon>
        <taxon>Gammaproteobacteria</taxon>
        <taxon>Oceanospirillales</taxon>
        <taxon>Oceanospirillaceae</taxon>
        <taxon>Amphritea</taxon>
    </lineage>
</organism>
<protein>
    <submittedName>
        <fullName evidence="2">Uncharacterized protein</fullName>
    </submittedName>
</protein>
<name>A0A430KU51_9GAMM</name>
<keyword evidence="1" id="KW-0812">Transmembrane</keyword>
<evidence type="ECO:0000313" key="3">
    <source>
        <dbReference type="Proteomes" id="UP000283087"/>
    </source>
</evidence>
<comment type="caution">
    <text evidence="2">The sequence shown here is derived from an EMBL/GenBank/DDBJ whole genome shotgun (WGS) entry which is preliminary data.</text>
</comment>
<dbReference type="AlphaFoldDB" id="A0A430KU51"/>
<dbReference type="RefSeq" id="WP_126157563.1">
    <property type="nucleotide sequence ID" value="NZ_RQXW01000003.1"/>
</dbReference>
<keyword evidence="1" id="KW-1133">Transmembrane helix</keyword>
<reference evidence="2 3" key="1">
    <citation type="submission" date="2018-11" db="EMBL/GenBank/DDBJ databases">
        <title>The draft genome sequence of Amphritea opalescens ANRC-JH13T.</title>
        <authorList>
            <person name="Fang Z."/>
            <person name="Zhang Y."/>
            <person name="Han X."/>
        </authorList>
    </citation>
    <scope>NUCLEOTIDE SEQUENCE [LARGE SCALE GENOMIC DNA]</scope>
    <source>
        <strain evidence="2 3">ANRC-JH13</strain>
    </source>
</reference>
<dbReference type="Proteomes" id="UP000283087">
    <property type="component" value="Unassembled WGS sequence"/>
</dbReference>
<proteinExistence type="predicted"/>
<feature type="transmembrane region" description="Helical" evidence="1">
    <location>
        <begin position="16"/>
        <end position="40"/>
    </location>
</feature>
<gene>
    <name evidence="2" type="ORF">EH243_05120</name>
</gene>
<dbReference type="OrthoDB" id="6084348at2"/>
<feature type="transmembrane region" description="Helical" evidence="1">
    <location>
        <begin position="142"/>
        <end position="168"/>
    </location>
</feature>
<evidence type="ECO:0000313" key="2">
    <source>
        <dbReference type="EMBL" id="RTE66978.1"/>
    </source>
</evidence>
<keyword evidence="3" id="KW-1185">Reference proteome</keyword>
<dbReference type="EMBL" id="RQXW01000003">
    <property type="protein sequence ID" value="RTE66978.1"/>
    <property type="molecule type" value="Genomic_DNA"/>
</dbReference>
<accession>A0A430KU51</accession>
<keyword evidence="1" id="KW-0472">Membrane</keyword>
<sequence>MDKPQRFSVTFHQRTWLMLTIASILLVGLLLSGLYLSVVAGKIAQQQTRQQGALLGQQTVTLIKPALMAGDSVSLNVILNQLVQQPSVDAIILTDPKDRLLGRAGDVKHDNLIHQEILIRQQKETLAILELRLNPASNKANLNAVLVQAAILALITAISALLGCWYFLARYNQPGAELSETTAPPLSINEPLIDTSAPNEENDTHADDNEQLVDLLRPADDAPHMPDFAPFSDHKETPQVEPGVEPTLELTLIEEVDLEPKAKPLNPLFANSKHEVQLDLYAFEQELELIVSAEAAGYLLYLDLSSGHADNLLNEELQELQAYYYQMLDMVVTIYQGEATRLDNGDLQLAFLKPNKDDAHGINAICASQLFNRLYKLFNQQRILSFQPVLNLHMALVRGHYQKLARMQEEARYLTHSTDSNELITHTTLSEAPDLKVSLLAGADIVRAEEDKVLIRSVNENYQKLLDKQARHLLSKLFPAS</sequence>
<evidence type="ECO:0000256" key="1">
    <source>
        <dbReference type="SAM" id="Phobius"/>
    </source>
</evidence>